<sequence>MKRRYLFVGLVLALAGSMVSTSCIGSFALTNKILGWNHTVGNKFVNELVFIAFCIVPVYEVSALADVLVINSIEFWSGNNPVACGRSVIEGQDGRYLVDCDKTGYTITSENDGSVVRLDFNADEQTWSVRTPDMEEGVVFMTMIDDNNVEMVGADGDMHRVALDAQGVLAYQQQALPAMLATR</sequence>
<dbReference type="GeneID" id="65537074"/>
<evidence type="ECO:0000313" key="3">
    <source>
        <dbReference type="EMBL" id="TGY75782.1"/>
    </source>
</evidence>
<accession>A0A1Z2XHT5</accession>
<dbReference type="EMBL" id="CP015402">
    <property type="protein sequence ID" value="ANU63912.1"/>
    <property type="molecule type" value="Genomic_DNA"/>
</dbReference>
<keyword evidence="1" id="KW-1133">Transmembrane helix</keyword>
<organism evidence="2 4">
    <name type="scientific">Muribaculum intestinale</name>
    <dbReference type="NCBI Taxonomy" id="1796646"/>
    <lineage>
        <taxon>Bacteria</taxon>
        <taxon>Pseudomonadati</taxon>
        <taxon>Bacteroidota</taxon>
        <taxon>Bacteroidia</taxon>
        <taxon>Bacteroidales</taxon>
        <taxon>Muribaculaceae</taxon>
        <taxon>Muribaculum</taxon>
    </lineage>
</organism>
<dbReference type="InterPro" id="IPR021768">
    <property type="entry name" value="DUF3332"/>
</dbReference>
<feature type="transmembrane region" description="Helical" evidence="1">
    <location>
        <begin position="49"/>
        <end position="70"/>
    </location>
</feature>
<evidence type="ECO:0000313" key="5">
    <source>
        <dbReference type="Proteomes" id="UP000306630"/>
    </source>
</evidence>
<dbReference type="Proteomes" id="UP000186351">
    <property type="component" value="Chromosome"/>
</dbReference>
<dbReference type="STRING" id="1796646.A4V02_09355"/>
<evidence type="ECO:0000313" key="4">
    <source>
        <dbReference type="Proteomes" id="UP000186351"/>
    </source>
</evidence>
<dbReference type="Proteomes" id="UP000306630">
    <property type="component" value="Unassembled WGS sequence"/>
</dbReference>
<reference evidence="3 5" key="3">
    <citation type="submission" date="2019-04" db="EMBL/GenBank/DDBJ databases">
        <title>Microbes associate with the intestines of laboratory mice.</title>
        <authorList>
            <person name="Navarre W."/>
            <person name="Wong E."/>
            <person name="Huang K."/>
            <person name="Tropini C."/>
            <person name="Ng K."/>
            <person name="Yu B."/>
        </authorList>
    </citation>
    <scope>NUCLEOTIDE SEQUENCE [LARGE SCALE GENOMIC DNA]</scope>
    <source>
        <strain evidence="3 5">NM06_A21</strain>
    </source>
</reference>
<dbReference type="RefSeq" id="WP_068961209.1">
    <property type="nucleotide sequence ID" value="NZ_CAJTAP010000003.1"/>
</dbReference>
<dbReference type="KEGG" id="pary:A4V02_09355"/>
<dbReference type="EMBL" id="SRYD01000008">
    <property type="protein sequence ID" value="TGY75782.1"/>
    <property type="molecule type" value="Genomic_DNA"/>
</dbReference>
<reference evidence="2" key="2">
    <citation type="submission" date="2017-04" db="EMBL/GenBank/DDBJ databases">
        <title>Complete Genome Sequences of Twelve Strains of a Stable Defined Moderately Diverse Mouse Microbiota 2 (sDMDMm2).</title>
        <authorList>
            <person name="Uchimura Y."/>
            <person name="Wyss M."/>
            <person name="Brugiroux S."/>
            <person name="Limenitakis J.P."/>
            <person name="Stecher B."/>
            <person name="McCoy K.D."/>
            <person name="Macpherson A.J."/>
        </authorList>
    </citation>
    <scope>NUCLEOTIDE SEQUENCE</scope>
    <source>
        <strain evidence="2">YL27</strain>
    </source>
</reference>
<dbReference type="OrthoDB" id="9814441at2"/>
<keyword evidence="1" id="KW-0472">Membrane</keyword>
<evidence type="ECO:0000256" key="1">
    <source>
        <dbReference type="SAM" id="Phobius"/>
    </source>
</evidence>
<gene>
    <name evidence="2" type="ORF">A4V02_09355</name>
    <name evidence="3" type="ORF">E5333_02990</name>
</gene>
<dbReference type="AlphaFoldDB" id="A0A1B1SAU2"/>
<keyword evidence="4" id="KW-1185">Reference proteome</keyword>
<dbReference type="Pfam" id="PF11810">
    <property type="entry name" value="DUF3332"/>
    <property type="match status" value="1"/>
</dbReference>
<dbReference type="PROSITE" id="PS51257">
    <property type="entry name" value="PROKAR_LIPOPROTEIN"/>
    <property type="match status" value="1"/>
</dbReference>
<protein>
    <submittedName>
        <fullName evidence="3">DUF3332 domain-containing protein</fullName>
    </submittedName>
</protein>
<evidence type="ECO:0000313" key="2">
    <source>
        <dbReference type="EMBL" id="ANU63912.1"/>
    </source>
</evidence>
<name>A0A1B1SAU2_9BACT</name>
<proteinExistence type="predicted"/>
<accession>A0A1B1SAU2</accession>
<reference evidence="4" key="1">
    <citation type="submission" date="2016-04" db="EMBL/GenBank/DDBJ databases">
        <title>Complete Genome Sequences of Twelve Strains of a Stable Defined Moderately Diverse Mouse Microbiota 2 (sDMDMm2).</title>
        <authorList>
            <person name="Uchimura Y."/>
            <person name="Wyss M."/>
            <person name="Brugiroux S."/>
            <person name="Limenitakis J.P."/>
            <person name="Stecher B."/>
            <person name="McCoy K.D."/>
            <person name="Macpherson A.J."/>
        </authorList>
    </citation>
    <scope>NUCLEOTIDE SEQUENCE [LARGE SCALE GENOMIC DNA]</scope>
    <source>
        <strain evidence="4">YL27</strain>
    </source>
</reference>
<keyword evidence="1" id="KW-0812">Transmembrane</keyword>